<evidence type="ECO:0000313" key="1">
    <source>
        <dbReference type="EMBL" id="PJE29057.1"/>
    </source>
</evidence>
<proteinExistence type="predicted"/>
<dbReference type="Proteomes" id="UP000231702">
    <property type="component" value="Unassembled WGS sequence"/>
</dbReference>
<keyword evidence="4" id="KW-1185">Reference proteome</keyword>
<evidence type="ECO:0000313" key="2">
    <source>
        <dbReference type="EMBL" id="SNY46956.1"/>
    </source>
</evidence>
<dbReference type="OrthoDB" id="7658488at2"/>
<evidence type="ECO:0000313" key="3">
    <source>
        <dbReference type="Proteomes" id="UP000231655"/>
    </source>
</evidence>
<dbReference type="Proteomes" id="UP000231655">
    <property type="component" value="Unassembled WGS sequence"/>
</dbReference>
<name>A0A285IIQ0_9RHOB</name>
<dbReference type="AlphaFoldDB" id="A0A285IIQ0"/>
<reference evidence="2 3" key="1">
    <citation type="submission" date="2017-09" db="EMBL/GenBank/DDBJ databases">
        <authorList>
            <person name="Ehlers B."/>
            <person name="Leendertz F.H."/>
        </authorList>
    </citation>
    <scope>NUCLEOTIDE SEQUENCE [LARGE SCALE GENOMIC DNA]</scope>
    <source>
        <strain evidence="2 3">CGMCC 1.12662</strain>
    </source>
</reference>
<dbReference type="EMBL" id="PGTD01000016">
    <property type="protein sequence ID" value="PJE29057.1"/>
    <property type="molecule type" value="Genomic_DNA"/>
</dbReference>
<sequence>MSTFLPKELEEGLQEARKYRARKASRLRVEADGKSFPVLKRWENGFSVDAEVVPPLRGNVELFEGSRFLSTCLIIASAEEGGQMRYEYKRSTPARDAAPLDFQKDADAPVALLGRATD</sequence>
<dbReference type="RefSeq" id="WP_097144854.1">
    <property type="nucleotide sequence ID" value="NZ_OBEA01000002.1"/>
</dbReference>
<organism evidence="2 3">
    <name type="scientific">Pseudooceanicola antarcticus</name>
    <dbReference type="NCBI Taxonomy" id="1247613"/>
    <lineage>
        <taxon>Bacteria</taxon>
        <taxon>Pseudomonadati</taxon>
        <taxon>Pseudomonadota</taxon>
        <taxon>Alphaproteobacteria</taxon>
        <taxon>Rhodobacterales</taxon>
        <taxon>Paracoccaceae</taxon>
        <taxon>Pseudooceanicola</taxon>
    </lineage>
</organism>
<gene>
    <name evidence="1" type="ORF">CVM39_11475</name>
    <name evidence="2" type="ORF">SAMN06297129_1073</name>
</gene>
<accession>A0A285IIQ0</accession>
<reference evidence="1 4" key="2">
    <citation type="journal article" date="2018" name="Int. J. Syst. Evol. Microbiol.">
        <title>Pseudooceanicola lipolyticus sp. nov., a marine alphaproteobacterium, reclassification of Oceanicola flagellatus as Pseudooceanicola flagellatus comb. nov. and emended description of the genus Pseudooceanicola.</title>
        <authorList>
            <person name="Huang M.-M."/>
            <person name="Guo L.-L."/>
            <person name="Wu Y.-H."/>
            <person name="Lai Q.-L."/>
            <person name="Shao Z.-Z."/>
            <person name="Wang C.-S."/>
            <person name="Wu M."/>
            <person name="Xu X.-W."/>
        </authorList>
    </citation>
    <scope>NUCLEOTIDE SEQUENCE [LARGE SCALE GENOMIC DNA]</scope>
    <source>
        <strain evidence="1 4">Ar-45</strain>
    </source>
</reference>
<protein>
    <submittedName>
        <fullName evidence="2">Uncharacterized protein</fullName>
    </submittedName>
</protein>
<dbReference type="EMBL" id="OBEA01000002">
    <property type="protein sequence ID" value="SNY46956.1"/>
    <property type="molecule type" value="Genomic_DNA"/>
</dbReference>
<evidence type="ECO:0000313" key="4">
    <source>
        <dbReference type="Proteomes" id="UP000231702"/>
    </source>
</evidence>